<comment type="caution">
    <text evidence="2">The sequence shown here is derived from an EMBL/GenBank/DDBJ whole genome shotgun (WGS) entry which is preliminary data.</text>
</comment>
<evidence type="ECO:0000313" key="3">
    <source>
        <dbReference type="Proteomes" id="UP000308121"/>
    </source>
</evidence>
<feature type="transmembrane region" description="Helical" evidence="1">
    <location>
        <begin position="20"/>
        <end position="41"/>
    </location>
</feature>
<reference evidence="2 3" key="1">
    <citation type="submission" date="2019-05" db="EMBL/GenBank/DDBJ databases">
        <title>Genome sequence of Cellulomonas hominis strain CS1.</title>
        <authorList>
            <person name="Belmont J."/>
            <person name="Maclea K.S."/>
        </authorList>
    </citation>
    <scope>NUCLEOTIDE SEQUENCE [LARGE SCALE GENOMIC DNA]</scope>
    <source>
        <strain evidence="2 3">CS1</strain>
    </source>
</reference>
<evidence type="ECO:0008006" key="4">
    <source>
        <dbReference type="Google" id="ProtNLM"/>
    </source>
</evidence>
<sequence length="223" mass="23067">MTAVDGRARTRRRTPPGRRVALGAAGAAAGLLLATFAHALWSADDTFSGGLLTAGDLNMSTGQASWAQITPGVVEPVSGVLEGTPTDFFAMPGDVIQIVQPVSTTLRGQNLEAGFTVLLTDATEAEDLRLAFHVEDADGNHVAPTSGTARFGEVVAIPDLTVGDAGRVDDWRVVIRIDVLGDYRWTTGDVTVSPLEWAVSSIVVRLEQVRAGSGSAGTGGGAA</sequence>
<dbReference type="AlphaFoldDB" id="A0A7Z8K0F7"/>
<proteinExistence type="predicted"/>
<organism evidence="2 3">
    <name type="scientific">Cellulomonas hominis</name>
    <dbReference type="NCBI Taxonomy" id="156981"/>
    <lineage>
        <taxon>Bacteria</taxon>
        <taxon>Bacillati</taxon>
        <taxon>Actinomycetota</taxon>
        <taxon>Actinomycetes</taxon>
        <taxon>Micrococcales</taxon>
        <taxon>Cellulomonadaceae</taxon>
        <taxon>Cellulomonas</taxon>
    </lineage>
</organism>
<protein>
    <recommendedName>
        <fullName evidence="4">Alternate-type signal peptide domain-containing protein</fullName>
    </recommendedName>
</protein>
<accession>A0A7Z8K0F7</accession>
<dbReference type="RefSeq" id="WP_154728710.1">
    <property type="nucleotide sequence ID" value="NZ_SZYE01000026.1"/>
</dbReference>
<evidence type="ECO:0000256" key="1">
    <source>
        <dbReference type="SAM" id="Phobius"/>
    </source>
</evidence>
<dbReference type="OrthoDB" id="4827586at2"/>
<name>A0A7Z8K0F7_9CELL</name>
<evidence type="ECO:0000313" key="2">
    <source>
        <dbReference type="EMBL" id="TKR24970.1"/>
    </source>
</evidence>
<dbReference type="Proteomes" id="UP000308121">
    <property type="component" value="Unassembled WGS sequence"/>
</dbReference>
<keyword evidence="1" id="KW-0812">Transmembrane</keyword>
<gene>
    <name evidence="2" type="ORF">FA014_05530</name>
</gene>
<keyword evidence="1" id="KW-0472">Membrane</keyword>
<dbReference type="EMBL" id="SZYE01000026">
    <property type="protein sequence ID" value="TKR24970.1"/>
    <property type="molecule type" value="Genomic_DNA"/>
</dbReference>
<keyword evidence="1" id="KW-1133">Transmembrane helix</keyword>